<dbReference type="AlphaFoldDB" id="A0A7W7PJT6"/>
<dbReference type="RefSeq" id="WP_184349336.1">
    <property type="nucleotide sequence ID" value="NZ_JACHJH010000003.1"/>
</dbReference>
<organism evidence="1 2">
    <name type="scientific">Streptomyces olivoverticillatus</name>
    <dbReference type="NCBI Taxonomy" id="66427"/>
    <lineage>
        <taxon>Bacteria</taxon>
        <taxon>Bacillati</taxon>
        <taxon>Actinomycetota</taxon>
        <taxon>Actinomycetes</taxon>
        <taxon>Kitasatosporales</taxon>
        <taxon>Streptomycetaceae</taxon>
        <taxon>Streptomyces</taxon>
    </lineage>
</organism>
<dbReference type="EMBL" id="JACHJH010000003">
    <property type="protein sequence ID" value="MBB4893496.1"/>
    <property type="molecule type" value="Genomic_DNA"/>
</dbReference>
<reference evidence="1 2" key="1">
    <citation type="submission" date="2020-08" db="EMBL/GenBank/DDBJ databases">
        <title>Genomic Encyclopedia of Type Strains, Phase III (KMG-III): the genomes of soil and plant-associated and newly described type strains.</title>
        <authorList>
            <person name="Whitman W."/>
        </authorList>
    </citation>
    <scope>NUCLEOTIDE SEQUENCE [LARGE SCALE GENOMIC DNA]</scope>
    <source>
        <strain evidence="1 2">CECT 3266</strain>
    </source>
</reference>
<dbReference type="Proteomes" id="UP000556084">
    <property type="component" value="Unassembled WGS sequence"/>
</dbReference>
<evidence type="ECO:0000313" key="2">
    <source>
        <dbReference type="Proteomes" id="UP000556084"/>
    </source>
</evidence>
<protein>
    <submittedName>
        <fullName evidence="1">Uncharacterized protein</fullName>
    </submittedName>
</protein>
<gene>
    <name evidence="1" type="ORF">FHS39_002527</name>
</gene>
<comment type="caution">
    <text evidence="1">The sequence shown here is derived from an EMBL/GenBank/DDBJ whole genome shotgun (WGS) entry which is preliminary data.</text>
</comment>
<accession>A0A7W7PJT6</accession>
<proteinExistence type="predicted"/>
<name>A0A7W7PJT6_9ACTN</name>
<evidence type="ECO:0000313" key="1">
    <source>
        <dbReference type="EMBL" id="MBB4893496.1"/>
    </source>
</evidence>
<keyword evidence="2" id="KW-1185">Reference proteome</keyword>
<sequence>MSTELYTIDFREDEHGVEHPNEALWIPSGKDAEESGFINSDGLLIAGVGQEGELPAEFIALGHGHTWTAIYQAALEYMRRVWGWRDLQSETGVAPNDNVARIPLPDRKHAVFIRHPHPDHPCGCEWDGQWRLVYVDPSGSGAVPVTAMRRPGGAR</sequence>